<dbReference type="SUPFAM" id="SSF144064">
    <property type="entry name" value="Heme iron utilization protein-like"/>
    <property type="match status" value="1"/>
</dbReference>
<feature type="domain" description="Haemin-degrading HemS/ChuX" evidence="1">
    <location>
        <begin position="28"/>
        <end position="154"/>
    </location>
</feature>
<dbReference type="Pfam" id="PF05171">
    <property type="entry name" value="HemS"/>
    <property type="match status" value="2"/>
</dbReference>
<dbReference type="Proteomes" id="UP001237448">
    <property type="component" value="Unassembled WGS sequence"/>
</dbReference>
<feature type="domain" description="Haemin-degrading HemS/ChuX" evidence="1">
    <location>
        <begin position="184"/>
        <end position="241"/>
    </location>
</feature>
<proteinExistence type="predicted"/>
<reference evidence="2 3" key="1">
    <citation type="submission" date="2023-07" db="EMBL/GenBank/DDBJ databases">
        <title>Genomic Encyclopedia of Type Strains, Phase IV (KMG-IV): sequencing the most valuable type-strain genomes for metagenomic binning, comparative biology and taxonomic classification.</title>
        <authorList>
            <person name="Goeker M."/>
        </authorList>
    </citation>
    <scope>NUCLEOTIDE SEQUENCE [LARGE SCALE GENOMIC DNA]</scope>
    <source>
        <strain evidence="2 3">DSM 5896</strain>
    </source>
</reference>
<sequence length="293" mass="30996">MNELKQQWQGLREAQPGLRIRDAAFRLGVAEAALVETRIGDGVRRLRADVRQICAALPELGVVMSLVRNQAAVHEKDIAFAPAAATGGTIGFSGGEFALEVAPAAIAHAFYVEDANPRGRLRSIQLFDASGEAAWKIYARDKADHAAFGRLVDGLASDDGSPASFARPAVSPGPAGPAAPELRLQPMLERIAGEGLPLSLDVANPAVRQRHRGPVHRIVRMGSWLNVLDPGFDWHLDEGALSMARVTVEGGMPRLVLGLSGGGEAAILSLGEGAASGQEAAWRDIMGQVQQND</sequence>
<accession>A0ABU0FAW2</accession>
<dbReference type="InterPro" id="IPR007845">
    <property type="entry name" value="HemS/ChuX_dom"/>
</dbReference>
<evidence type="ECO:0000313" key="3">
    <source>
        <dbReference type="Proteomes" id="UP001237448"/>
    </source>
</evidence>
<protein>
    <submittedName>
        <fullName evidence="2">Hemin transport protein</fullName>
    </submittedName>
</protein>
<gene>
    <name evidence="2" type="ORF">J3R73_001368</name>
</gene>
<dbReference type="InterPro" id="IPR053733">
    <property type="entry name" value="Heme_Transport_Util_sf"/>
</dbReference>
<dbReference type="EMBL" id="JAUSVK010000001">
    <property type="protein sequence ID" value="MDQ0391576.1"/>
    <property type="molecule type" value="Genomic_DNA"/>
</dbReference>
<comment type="caution">
    <text evidence="2">The sequence shown here is derived from an EMBL/GenBank/DDBJ whole genome shotgun (WGS) entry which is preliminary data.</text>
</comment>
<dbReference type="CDD" id="cd16830">
    <property type="entry name" value="HemS-like_N"/>
    <property type="match status" value="1"/>
</dbReference>
<dbReference type="RefSeq" id="WP_307424118.1">
    <property type="nucleotide sequence ID" value="NZ_JAUSVK010000001.1"/>
</dbReference>
<evidence type="ECO:0000259" key="1">
    <source>
        <dbReference type="Pfam" id="PF05171"/>
    </source>
</evidence>
<evidence type="ECO:0000313" key="2">
    <source>
        <dbReference type="EMBL" id="MDQ0391576.1"/>
    </source>
</evidence>
<dbReference type="Gene3D" id="3.40.1570.10">
    <property type="entry name" value="HemS/ChuS/ChuX like domains"/>
    <property type="match status" value="2"/>
</dbReference>
<organism evidence="2 3">
    <name type="scientific">Labrys monachus</name>
    <dbReference type="NCBI Taxonomy" id="217067"/>
    <lineage>
        <taxon>Bacteria</taxon>
        <taxon>Pseudomonadati</taxon>
        <taxon>Pseudomonadota</taxon>
        <taxon>Alphaproteobacteria</taxon>
        <taxon>Hyphomicrobiales</taxon>
        <taxon>Xanthobacteraceae</taxon>
        <taxon>Labrys</taxon>
    </lineage>
</organism>
<keyword evidence="3" id="KW-1185">Reference proteome</keyword>
<name>A0ABU0FAW2_9HYPH</name>